<feature type="domain" description="HTH marR-type" evidence="4">
    <location>
        <begin position="1"/>
        <end position="147"/>
    </location>
</feature>
<dbReference type="InterPro" id="IPR036388">
    <property type="entry name" value="WH-like_DNA-bd_sf"/>
</dbReference>
<dbReference type="EMBL" id="CP155573">
    <property type="protein sequence ID" value="XFO67487.1"/>
    <property type="molecule type" value="Genomic_DNA"/>
</dbReference>
<sequence length="147" mass="16761">MIFPSTKFKDDSSQSTGLAFIRVYNNWHTQIQKALRPVGLTLPQFVILTVTAYLQSHGQYVTQTMIATESQIDTMTTSQIVRLLEKKNYIIRTKHPKDSRANVIQLKPSGLDKVTLALPLIEKIDDGFFGILESEELYFKSLLQRLS</sequence>
<evidence type="ECO:0000313" key="5">
    <source>
        <dbReference type="EMBL" id="XFO67487.1"/>
    </source>
</evidence>
<name>A0ABZ3IP36_9FIRM</name>
<dbReference type="PROSITE" id="PS50995">
    <property type="entry name" value="HTH_MARR_2"/>
    <property type="match status" value="1"/>
</dbReference>
<evidence type="ECO:0000256" key="3">
    <source>
        <dbReference type="ARBA" id="ARBA00023163"/>
    </source>
</evidence>
<evidence type="ECO:0000256" key="1">
    <source>
        <dbReference type="ARBA" id="ARBA00023015"/>
    </source>
</evidence>
<dbReference type="Gene3D" id="1.10.10.10">
    <property type="entry name" value="Winged helix-like DNA-binding domain superfamily/Winged helix DNA-binding domain"/>
    <property type="match status" value="1"/>
</dbReference>
<dbReference type="PANTHER" id="PTHR33164:SF64">
    <property type="entry name" value="TRANSCRIPTIONAL REGULATOR SLYA"/>
    <property type="match status" value="1"/>
</dbReference>
<keyword evidence="6" id="KW-1185">Reference proteome</keyword>
<organism evidence="5 6">
    <name type="scientific">Sporomusa silvacetica DSM 10669</name>
    <dbReference type="NCBI Taxonomy" id="1123289"/>
    <lineage>
        <taxon>Bacteria</taxon>
        <taxon>Bacillati</taxon>
        <taxon>Bacillota</taxon>
        <taxon>Negativicutes</taxon>
        <taxon>Selenomonadales</taxon>
        <taxon>Sporomusaceae</taxon>
        <taxon>Sporomusa</taxon>
    </lineage>
</organism>
<proteinExistence type="predicted"/>
<protein>
    <recommendedName>
        <fullName evidence="4">HTH marR-type domain-containing protein</fullName>
    </recommendedName>
</protein>
<dbReference type="SUPFAM" id="SSF46785">
    <property type="entry name" value="Winged helix' DNA-binding domain"/>
    <property type="match status" value="1"/>
</dbReference>
<dbReference type="InterPro" id="IPR039422">
    <property type="entry name" value="MarR/SlyA-like"/>
</dbReference>
<dbReference type="PANTHER" id="PTHR33164">
    <property type="entry name" value="TRANSCRIPTIONAL REGULATOR, MARR FAMILY"/>
    <property type="match status" value="1"/>
</dbReference>
<keyword evidence="1" id="KW-0805">Transcription regulation</keyword>
<dbReference type="Pfam" id="PF01047">
    <property type="entry name" value="MarR"/>
    <property type="match status" value="1"/>
</dbReference>
<dbReference type="SMART" id="SM00347">
    <property type="entry name" value="HTH_MARR"/>
    <property type="match status" value="1"/>
</dbReference>
<gene>
    <name evidence="5" type="ORF">SPSIL_036860</name>
</gene>
<dbReference type="RefSeq" id="WP_094604244.1">
    <property type="nucleotide sequence ID" value="NZ_CP155573.1"/>
</dbReference>
<dbReference type="InterPro" id="IPR000835">
    <property type="entry name" value="HTH_MarR-typ"/>
</dbReference>
<accession>A0ABZ3IP36</accession>
<evidence type="ECO:0000256" key="2">
    <source>
        <dbReference type="ARBA" id="ARBA00023125"/>
    </source>
</evidence>
<reference evidence="5" key="1">
    <citation type="submission" date="2024-05" db="EMBL/GenBank/DDBJ databases">
        <title>Isolation and characterization of Sporomusa carbonis sp. nov., a carboxydotrophic hydrogenogen in the genus of Sporomusa isolated from a charcoal burning pile.</title>
        <authorList>
            <person name="Boeer T."/>
            <person name="Rosenbaum F."/>
            <person name="Eysell L."/>
            <person name="Mueller V."/>
            <person name="Daniel R."/>
            <person name="Poehlein A."/>
        </authorList>
    </citation>
    <scope>NUCLEOTIDE SEQUENCE [LARGE SCALE GENOMIC DNA]</scope>
    <source>
        <strain evidence="5">DSM 10669</strain>
    </source>
</reference>
<evidence type="ECO:0000259" key="4">
    <source>
        <dbReference type="PROSITE" id="PS50995"/>
    </source>
</evidence>
<keyword evidence="2" id="KW-0238">DNA-binding</keyword>
<evidence type="ECO:0000313" key="6">
    <source>
        <dbReference type="Proteomes" id="UP000216752"/>
    </source>
</evidence>
<dbReference type="InterPro" id="IPR036390">
    <property type="entry name" value="WH_DNA-bd_sf"/>
</dbReference>
<keyword evidence="3" id="KW-0804">Transcription</keyword>
<dbReference type="Proteomes" id="UP000216752">
    <property type="component" value="Chromosome"/>
</dbReference>